<feature type="transmembrane region" description="Helical" evidence="2">
    <location>
        <begin position="158"/>
        <end position="177"/>
    </location>
</feature>
<evidence type="ECO:0000256" key="2">
    <source>
        <dbReference type="SAM" id="Phobius"/>
    </source>
</evidence>
<evidence type="ECO:0000259" key="3">
    <source>
        <dbReference type="Pfam" id="PF00076"/>
    </source>
</evidence>
<comment type="caution">
    <text evidence="4">The sequence shown here is derived from an EMBL/GenBank/DDBJ whole genome shotgun (WGS) entry which is preliminary data.</text>
</comment>
<feature type="transmembrane region" description="Helical" evidence="2">
    <location>
        <begin position="6"/>
        <end position="25"/>
    </location>
</feature>
<feature type="transmembrane region" description="Helical" evidence="2">
    <location>
        <begin position="119"/>
        <end position="146"/>
    </location>
</feature>
<dbReference type="EMBL" id="JAAWWB010000011">
    <property type="protein sequence ID" value="KAG6772574.1"/>
    <property type="molecule type" value="Genomic_DNA"/>
</dbReference>
<feature type="domain" description="RRM" evidence="3">
    <location>
        <begin position="31"/>
        <end position="64"/>
    </location>
</feature>
<keyword evidence="2" id="KW-1133">Transmembrane helix</keyword>
<evidence type="ECO:0000313" key="4">
    <source>
        <dbReference type="EMBL" id="KAG6772574.1"/>
    </source>
</evidence>
<keyword evidence="1" id="KW-0694">RNA-binding</keyword>
<proteinExistence type="predicted"/>
<sequence length="185" mass="20341">MLLPLNGLSFSLVYVSIFGDLFSTLSKLQSGDRATVLCFVEFTDANCAATAMEALQGYKFDDKKPDSPTLKIQFARFPFRPPSDRDGKRIGTHASYVLRSNGNQANLNLLLSSWSVSVCVGWGGLGCLVLAWVLLLLSIGVVSWLVDVDVDVARLGDYFHWLFWGSWFVSVVSVREFSSCGLLSA</sequence>
<evidence type="ECO:0000256" key="1">
    <source>
        <dbReference type="ARBA" id="ARBA00022884"/>
    </source>
</evidence>
<reference evidence="4" key="1">
    <citation type="journal article" date="2020" name="bioRxiv">
        <title>Hybrid origin of Populus tomentosa Carr. identified through genome sequencing and phylogenomic analysis.</title>
        <authorList>
            <person name="An X."/>
            <person name="Gao K."/>
            <person name="Chen Z."/>
            <person name="Li J."/>
            <person name="Yang X."/>
            <person name="Yang X."/>
            <person name="Zhou J."/>
            <person name="Guo T."/>
            <person name="Zhao T."/>
            <person name="Huang S."/>
            <person name="Miao D."/>
            <person name="Khan W.U."/>
            <person name="Rao P."/>
            <person name="Ye M."/>
            <person name="Lei B."/>
            <person name="Liao W."/>
            <person name="Wang J."/>
            <person name="Ji L."/>
            <person name="Li Y."/>
            <person name="Guo B."/>
            <person name="Mustafa N.S."/>
            <person name="Li S."/>
            <person name="Yun Q."/>
            <person name="Keller S.R."/>
            <person name="Mao J."/>
            <person name="Zhang R."/>
            <person name="Strauss S.H."/>
        </authorList>
    </citation>
    <scope>NUCLEOTIDE SEQUENCE</scope>
    <source>
        <strain evidence="4">GM15</strain>
        <tissue evidence="4">Leaf</tissue>
    </source>
</reference>
<gene>
    <name evidence="4" type="ORF">POTOM_023988</name>
</gene>
<keyword evidence="2" id="KW-0472">Membrane</keyword>
<dbReference type="Proteomes" id="UP000886885">
    <property type="component" value="Chromosome 6A"/>
</dbReference>
<dbReference type="PANTHER" id="PTHR10501">
    <property type="entry name" value="U1 SMALL NUCLEAR RIBONUCLEOPROTEIN A/U2 SMALL NUCLEAR RIBONUCLEOPROTEIN B"/>
    <property type="match status" value="1"/>
</dbReference>
<dbReference type="Pfam" id="PF00076">
    <property type="entry name" value="RRM_1"/>
    <property type="match status" value="1"/>
</dbReference>
<keyword evidence="5" id="KW-1185">Reference proteome</keyword>
<accession>A0A8X7ZMH8</accession>
<dbReference type="InterPro" id="IPR000504">
    <property type="entry name" value="RRM_dom"/>
</dbReference>
<name>A0A8X7ZMH8_POPTO</name>
<dbReference type="AlphaFoldDB" id="A0A8X7ZMH8"/>
<keyword evidence="2" id="KW-0812">Transmembrane</keyword>
<evidence type="ECO:0000313" key="5">
    <source>
        <dbReference type="Proteomes" id="UP000886885"/>
    </source>
</evidence>
<dbReference type="GO" id="GO:0003723">
    <property type="term" value="F:RNA binding"/>
    <property type="evidence" value="ECO:0007669"/>
    <property type="project" value="UniProtKB-KW"/>
</dbReference>
<protein>
    <recommendedName>
        <fullName evidence="3">RRM domain-containing protein</fullName>
    </recommendedName>
</protein>
<organism evidence="4 5">
    <name type="scientific">Populus tomentosa</name>
    <name type="common">Chinese white poplar</name>
    <dbReference type="NCBI Taxonomy" id="118781"/>
    <lineage>
        <taxon>Eukaryota</taxon>
        <taxon>Viridiplantae</taxon>
        <taxon>Streptophyta</taxon>
        <taxon>Embryophyta</taxon>
        <taxon>Tracheophyta</taxon>
        <taxon>Spermatophyta</taxon>
        <taxon>Magnoliopsida</taxon>
        <taxon>eudicotyledons</taxon>
        <taxon>Gunneridae</taxon>
        <taxon>Pentapetalae</taxon>
        <taxon>rosids</taxon>
        <taxon>fabids</taxon>
        <taxon>Malpighiales</taxon>
        <taxon>Salicaceae</taxon>
        <taxon>Saliceae</taxon>
        <taxon>Populus</taxon>
    </lineage>
</organism>
<dbReference type="OrthoDB" id="431169at2759"/>